<evidence type="ECO:0000256" key="6">
    <source>
        <dbReference type="SAM" id="Phobius"/>
    </source>
</evidence>
<feature type="domain" description="ComEC/Rec2-related protein" evidence="7">
    <location>
        <begin position="235"/>
        <end position="272"/>
    </location>
</feature>
<dbReference type="Proteomes" id="UP000240010">
    <property type="component" value="Unassembled WGS sequence"/>
</dbReference>
<keyword evidence="3 6" id="KW-0812">Transmembrane</keyword>
<dbReference type="PANTHER" id="PTHR30619:SF1">
    <property type="entry name" value="RECOMBINATION PROTEIN 2"/>
    <property type="match status" value="1"/>
</dbReference>
<dbReference type="AlphaFoldDB" id="A0A2S6HEM1"/>
<name>A0A2S6HEM1_9GAMM</name>
<keyword evidence="4 6" id="KW-1133">Transmembrane helix</keyword>
<keyword evidence="2" id="KW-1003">Cell membrane</keyword>
<dbReference type="Pfam" id="PF13567">
    <property type="entry name" value="DUF4131"/>
    <property type="match status" value="1"/>
</dbReference>
<dbReference type="RefSeq" id="WP_258076021.1">
    <property type="nucleotide sequence ID" value="NZ_PTIZ01000004.1"/>
</dbReference>
<feature type="transmembrane region" description="Helical" evidence="6">
    <location>
        <begin position="41"/>
        <end position="60"/>
    </location>
</feature>
<sequence length="276" mass="30310">MVVSALSFLAGLMLVQQFPILPDVKWLVVGGVLAGIIAWLRYWRCLFFVVGVLWAIVFAMHRLSDRLPEQLEGAEVQVVGTIADLPEQDEKRVRFDFIPRDRVYAANPSGTGAAITRDGVYAANQSGTGSGQQLPAKLRLSWYYPDQPIKAGQQWVFTVKLKRVHGTMNPGGFDYERWLFTEGVGATGYVRPSPKPVLLGRDSAWSSISVWRQSITDQLSSALGNSASLALIKALTIGDGNSVTQEQWEVFRKTGTTHLVVISGSHIGLIVKNIAI</sequence>
<evidence type="ECO:0000313" key="9">
    <source>
        <dbReference type="EMBL" id="PPK75925.1"/>
    </source>
</evidence>
<accession>A0A2S6HEM1</accession>
<dbReference type="GO" id="GO:0005886">
    <property type="term" value="C:plasma membrane"/>
    <property type="evidence" value="ECO:0007669"/>
    <property type="project" value="UniProtKB-SubCell"/>
</dbReference>
<dbReference type="Pfam" id="PF03772">
    <property type="entry name" value="Competence"/>
    <property type="match status" value="1"/>
</dbReference>
<evidence type="ECO:0000313" key="10">
    <source>
        <dbReference type="Proteomes" id="UP000240010"/>
    </source>
</evidence>
<proteinExistence type="predicted"/>
<evidence type="ECO:0000256" key="1">
    <source>
        <dbReference type="ARBA" id="ARBA00004651"/>
    </source>
</evidence>
<protein>
    <submittedName>
        <fullName evidence="9">Competence protein</fullName>
    </submittedName>
</protein>
<reference evidence="9 10" key="1">
    <citation type="submission" date="2018-02" db="EMBL/GenBank/DDBJ databases">
        <title>Subsurface microbial communities from deep shales in Ohio and West Virginia, USA.</title>
        <authorList>
            <person name="Wrighton K."/>
        </authorList>
    </citation>
    <scope>NUCLEOTIDE SEQUENCE [LARGE SCALE GENOMIC DNA]</scope>
    <source>
        <strain evidence="9 10">OWC-DMM</strain>
    </source>
</reference>
<comment type="subcellular location">
    <subcellularLocation>
        <location evidence="1">Cell membrane</location>
        <topology evidence="1">Multi-pass membrane protein</topology>
    </subcellularLocation>
</comment>
<dbReference type="InterPro" id="IPR004477">
    <property type="entry name" value="ComEC_N"/>
</dbReference>
<evidence type="ECO:0000259" key="7">
    <source>
        <dbReference type="Pfam" id="PF03772"/>
    </source>
</evidence>
<dbReference type="EMBL" id="PTIZ01000004">
    <property type="protein sequence ID" value="PPK75925.1"/>
    <property type="molecule type" value="Genomic_DNA"/>
</dbReference>
<keyword evidence="5 6" id="KW-0472">Membrane</keyword>
<evidence type="ECO:0000259" key="8">
    <source>
        <dbReference type="Pfam" id="PF13567"/>
    </source>
</evidence>
<organism evidence="9 10">
    <name type="scientific">Methylobacter tundripaludum</name>
    <dbReference type="NCBI Taxonomy" id="173365"/>
    <lineage>
        <taxon>Bacteria</taxon>
        <taxon>Pseudomonadati</taxon>
        <taxon>Pseudomonadota</taxon>
        <taxon>Gammaproteobacteria</taxon>
        <taxon>Methylococcales</taxon>
        <taxon>Methylococcaceae</taxon>
        <taxon>Methylobacter</taxon>
    </lineage>
</organism>
<evidence type="ECO:0000256" key="5">
    <source>
        <dbReference type="ARBA" id="ARBA00023136"/>
    </source>
</evidence>
<evidence type="ECO:0000256" key="4">
    <source>
        <dbReference type="ARBA" id="ARBA00022989"/>
    </source>
</evidence>
<comment type="caution">
    <text evidence="9">The sequence shown here is derived from an EMBL/GenBank/DDBJ whole genome shotgun (WGS) entry which is preliminary data.</text>
</comment>
<dbReference type="PANTHER" id="PTHR30619">
    <property type="entry name" value="DNA INTERNALIZATION/COMPETENCE PROTEIN COMEC/REC2"/>
    <property type="match status" value="1"/>
</dbReference>
<feature type="domain" description="DUF4131" evidence="8">
    <location>
        <begin position="24"/>
        <end position="193"/>
    </location>
</feature>
<evidence type="ECO:0000256" key="2">
    <source>
        <dbReference type="ARBA" id="ARBA00022475"/>
    </source>
</evidence>
<dbReference type="InterPro" id="IPR052159">
    <property type="entry name" value="Competence_DNA_uptake"/>
</dbReference>
<dbReference type="InterPro" id="IPR025405">
    <property type="entry name" value="DUF4131"/>
</dbReference>
<gene>
    <name evidence="9" type="ORF">B0F87_10412</name>
</gene>
<evidence type="ECO:0000256" key="3">
    <source>
        <dbReference type="ARBA" id="ARBA00022692"/>
    </source>
</evidence>